<proteinExistence type="predicted"/>
<organism evidence="1 2">
    <name type="scientific">Neophaeococcomyces mojaviensis</name>
    <dbReference type="NCBI Taxonomy" id="3383035"/>
    <lineage>
        <taxon>Eukaryota</taxon>
        <taxon>Fungi</taxon>
        <taxon>Dikarya</taxon>
        <taxon>Ascomycota</taxon>
        <taxon>Pezizomycotina</taxon>
        <taxon>Eurotiomycetes</taxon>
        <taxon>Chaetothyriomycetidae</taxon>
        <taxon>Chaetothyriales</taxon>
        <taxon>Chaetothyriales incertae sedis</taxon>
        <taxon>Neophaeococcomyces</taxon>
    </lineage>
</organism>
<keyword evidence="2" id="KW-1185">Reference proteome</keyword>
<evidence type="ECO:0000313" key="2">
    <source>
        <dbReference type="Proteomes" id="UP001172386"/>
    </source>
</evidence>
<dbReference type="Proteomes" id="UP001172386">
    <property type="component" value="Unassembled WGS sequence"/>
</dbReference>
<name>A0ACC2ZY84_9EURO</name>
<evidence type="ECO:0000313" key="1">
    <source>
        <dbReference type="EMBL" id="KAJ9652684.1"/>
    </source>
</evidence>
<gene>
    <name evidence="1" type="ORF">H2198_008087</name>
</gene>
<feature type="non-terminal residue" evidence="1">
    <location>
        <position position="1"/>
    </location>
</feature>
<reference evidence="1" key="1">
    <citation type="submission" date="2022-10" db="EMBL/GenBank/DDBJ databases">
        <title>Culturing micro-colonial fungi from biological soil crusts in the Mojave desert and describing Neophaeococcomyces mojavensis, and introducing the new genera and species Taxawa tesnikishii.</title>
        <authorList>
            <person name="Kurbessoian T."/>
            <person name="Stajich J.E."/>
        </authorList>
    </citation>
    <scope>NUCLEOTIDE SEQUENCE</scope>
    <source>
        <strain evidence="1">JES_112</strain>
    </source>
</reference>
<comment type="caution">
    <text evidence="1">The sequence shown here is derived from an EMBL/GenBank/DDBJ whole genome shotgun (WGS) entry which is preliminary data.</text>
</comment>
<protein>
    <submittedName>
        <fullName evidence="1">Uncharacterized protein</fullName>
    </submittedName>
</protein>
<sequence>TPSTTPIRTCKMHSSLNRLQTAFGFFTTCAFTLASIIAVLSLVPIPTPATLSSATIKPTDVQVIKGRPHYYARTREEYATIRFDLDADLSPLFNWNTKQLFVYVTANYPSTKDGGEMSESVIWDMIIPATATPWSLQSLKAVYFPDKKTLRQQKQQAKNKKSSTNKASKSTDLTLPGRIKLKNQKPKYQITDPTGLMGEKSNVTLQVSWNVQPWVGALVWDKGYLGSRVGQWKNGKVGRSKSFDLPALKGSKPETVKDTDGPKTPKGGQATPVIEI</sequence>
<accession>A0ACC2ZY84</accession>
<dbReference type="EMBL" id="JAPDRQ010000187">
    <property type="protein sequence ID" value="KAJ9652684.1"/>
    <property type="molecule type" value="Genomic_DNA"/>
</dbReference>